<dbReference type="AlphaFoldDB" id="A0A7S4A2U7"/>
<dbReference type="Gene3D" id="3.20.20.80">
    <property type="entry name" value="Glycosidases"/>
    <property type="match status" value="1"/>
</dbReference>
<feature type="region of interest" description="Disordered" evidence="1">
    <location>
        <begin position="441"/>
        <end position="464"/>
    </location>
</feature>
<dbReference type="EMBL" id="HBIW01020146">
    <property type="protein sequence ID" value="CAE0701881.1"/>
    <property type="molecule type" value="Transcribed_RNA"/>
</dbReference>
<evidence type="ECO:0000313" key="4">
    <source>
        <dbReference type="EMBL" id="CAH0364492.1"/>
    </source>
</evidence>
<protein>
    <submittedName>
        <fullName evidence="3">Uncharacterized protein</fullName>
    </submittedName>
</protein>
<feature type="compositionally biased region" description="Pro residues" evidence="1">
    <location>
        <begin position="448"/>
        <end position="459"/>
    </location>
</feature>
<organism evidence="3">
    <name type="scientific">Pelagomonas calceolata</name>
    <dbReference type="NCBI Taxonomy" id="35677"/>
    <lineage>
        <taxon>Eukaryota</taxon>
        <taxon>Sar</taxon>
        <taxon>Stramenopiles</taxon>
        <taxon>Ochrophyta</taxon>
        <taxon>Pelagophyceae</taxon>
        <taxon>Pelagomonadales</taxon>
        <taxon>Pelagomonadaceae</taxon>
        <taxon>Pelagomonas</taxon>
    </lineage>
</organism>
<feature type="signal peptide" evidence="2">
    <location>
        <begin position="1"/>
        <end position="16"/>
    </location>
</feature>
<reference evidence="3" key="1">
    <citation type="submission" date="2021-01" db="EMBL/GenBank/DDBJ databases">
        <authorList>
            <person name="Corre E."/>
            <person name="Pelletier E."/>
            <person name="Niang G."/>
            <person name="Scheremetjew M."/>
            <person name="Finn R."/>
            <person name="Kale V."/>
            <person name="Holt S."/>
            <person name="Cochrane G."/>
            <person name="Meng A."/>
            <person name="Brown T."/>
            <person name="Cohen L."/>
        </authorList>
    </citation>
    <scope>NUCLEOTIDE SEQUENCE</scope>
    <source>
        <strain evidence="3">CCMP1756</strain>
    </source>
</reference>
<accession>A0A7S4A2U7</accession>
<evidence type="ECO:0000313" key="3">
    <source>
        <dbReference type="EMBL" id="CAE0701881.1"/>
    </source>
</evidence>
<evidence type="ECO:0000256" key="2">
    <source>
        <dbReference type="SAM" id="SignalP"/>
    </source>
</evidence>
<evidence type="ECO:0000313" key="5">
    <source>
        <dbReference type="Proteomes" id="UP000789595"/>
    </source>
</evidence>
<sequence>MHRLMLALLPCAIAAAAKSDLACALDATMVNATTFPLIREDLAASLLAGLCGANRGLFVTSPGDGHVYGCAAFPLQWAPNHKVKHCASTGLCQCDTWDANAVVRQFDGGNLTAEEAVHVYDQYVEAVYASTPGSSKDPRACGAGGFAALTGSECISTTDSYKAVTLHGIAGLDGAGHAVTKTPHSSDDYAAMKALGLNSVRVPVKAEDVSSLDKIDMRVILAVYGDADVDVSDAALVECDAAATKVRAAAKAAGVPVLLRVDSEEALRSYDESDGVAYEISHAATVVDVASSSPVEDRTKLFFHEATACGDAALAGFVACRKRAPFFVRSWSLATDDCDATDGGAYGECAHLDDRMGSPWWARHTQSFAARQRDAYERSGSLGWSFGAWKFDEATESAMHPAVLAQRSLRAASQAGWLPDLSAKPALPPCLKAPAADFALGDATAPPSAAPPPPPPPVVPQDWPVEAAAPSGRVAAALGGFGCGALLATMVVMASRKRGAVSGYEAV</sequence>
<dbReference type="Proteomes" id="UP000789595">
    <property type="component" value="Unassembled WGS sequence"/>
</dbReference>
<name>A0A7S4A2U7_9STRA</name>
<keyword evidence="2" id="KW-0732">Signal</keyword>
<dbReference type="OrthoDB" id="1887033at2759"/>
<evidence type="ECO:0000256" key="1">
    <source>
        <dbReference type="SAM" id="MobiDB-lite"/>
    </source>
</evidence>
<gene>
    <name evidence="3" type="ORF">PCAL00307_LOCUS17317</name>
    <name evidence="4" type="ORF">PECAL_1P08570</name>
</gene>
<dbReference type="EMBL" id="CAKKNE010000001">
    <property type="protein sequence ID" value="CAH0364492.1"/>
    <property type="molecule type" value="Genomic_DNA"/>
</dbReference>
<proteinExistence type="predicted"/>
<keyword evidence="5" id="KW-1185">Reference proteome</keyword>
<feature type="chain" id="PRO_5036212255" evidence="2">
    <location>
        <begin position="17"/>
        <end position="507"/>
    </location>
</feature>
<reference evidence="4" key="2">
    <citation type="submission" date="2021-11" db="EMBL/GenBank/DDBJ databases">
        <authorList>
            <consortium name="Genoscope - CEA"/>
            <person name="William W."/>
        </authorList>
    </citation>
    <scope>NUCLEOTIDE SEQUENCE</scope>
</reference>